<dbReference type="OrthoDB" id="1907171at2759"/>
<sequence length="629" mass="70102">MVKKRSGSNSDSVRKEDVFQLIGVPLVKNALAGNTAILSYGQGLSSRKVGATTGASSKYFSSSKTSRISLIDLAGLDRNKLEDVGRHHLQEGKNVKKSLSQLGYVVNALAKETQPDNAPYEGSCLTRIIRESLGGNAKLTVICNISADNRFGQRVKLVRNEPVINEISEDDVNGLSDQIRLLKEELIRAKSDVYSSVGNDDCEEELNIGEEDVKELRQQLDYLHSSSETNLRDPYDKRGSIQSSSLKESCEILSEDDIHFPEETKTEETEVEPQKELPPPEDILESTDDLSFTTKTLKAIDTPIRTSISISSCHRSSILQEPTLSESPKIGNNPLKSMAIPSSLLPSQNNVSGSSESEVLGQSLKHSEHIRKFDNNPNGVQDSLKTWIVALDNQQTDGKTTAVVSVKATNREKELEIVCIEQAAKIEQLNHLVEQYKQGTENCAAEQGPESLKNEIIPFEESNNGESGKENFDAPKRKMDLESNRRCAEKVEMELKLEKNVTEELDDDLSRAVLGHARMLRDTAEAVHAAGELLVRLRKAEQAASVGEENFNNVQQENEKLKKQVEKLKRKHKMEMITMKQYLAESKLPESALQPLYREDSDVAHNSNTIPDDDQAWRAEFGAIYQQHY</sequence>
<feature type="coiled-coil region" evidence="3">
    <location>
        <begin position="537"/>
        <end position="578"/>
    </location>
</feature>
<evidence type="ECO:0000256" key="4">
    <source>
        <dbReference type="SAM" id="MobiDB-lite"/>
    </source>
</evidence>
<feature type="domain" description="Kinesin motor" evidence="5">
    <location>
        <begin position="1"/>
        <end position="167"/>
    </location>
</feature>
<evidence type="ECO:0000256" key="3">
    <source>
        <dbReference type="SAM" id="Coils"/>
    </source>
</evidence>
<keyword evidence="7" id="KW-1185">Reference proteome</keyword>
<dbReference type="InterPro" id="IPR027640">
    <property type="entry name" value="Kinesin-like_fam"/>
</dbReference>
<dbReference type="Pfam" id="PF00225">
    <property type="entry name" value="Kinesin"/>
    <property type="match status" value="1"/>
</dbReference>
<feature type="coiled-coil region" evidence="3">
    <location>
        <begin position="165"/>
        <end position="219"/>
    </location>
</feature>
<name>A0A1R3JA31_COCAP</name>
<dbReference type="Gene3D" id="3.40.850.10">
    <property type="entry name" value="Kinesin motor domain"/>
    <property type="match status" value="1"/>
</dbReference>
<evidence type="ECO:0000313" key="6">
    <source>
        <dbReference type="EMBL" id="OMO91708.1"/>
    </source>
</evidence>
<evidence type="ECO:0000259" key="5">
    <source>
        <dbReference type="PROSITE" id="PS50067"/>
    </source>
</evidence>
<dbReference type="Proteomes" id="UP000188268">
    <property type="component" value="Unassembled WGS sequence"/>
</dbReference>
<evidence type="ECO:0000256" key="2">
    <source>
        <dbReference type="PROSITE-ProRule" id="PRU00283"/>
    </source>
</evidence>
<feature type="region of interest" description="Disordered" evidence="4">
    <location>
        <begin position="225"/>
        <end position="289"/>
    </location>
</feature>
<gene>
    <name evidence="6" type="ORF">CCACVL1_07045</name>
</gene>
<feature type="region of interest" description="Disordered" evidence="4">
    <location>
        <begin position="319"/>
        <end position="356"/>
    </location>
</feature>
<evidence type="ECO:0000256" key="1">
    <source>
        <dbReference type="ARBA" id="ARBA00023175"/>
    </source>
</evidence>
<proteinExistence type="inferred from homology"/>
<keyword evidence="3" id="KW-0175">Coiled coil</keyword>
<evidence type="ECO:0000313" key="7">
    <source>
        <dbReference type="Proteomes" id="UP000188268"/>
    </source>
</evidence>
<dbReference type="InterPro" id="IPR027417">
    <property type="entry name" value="P-loop_NTPase"/>
</dbReference>
<dbReference type="GO" id="GO:0008017">
    <property type="term" value="F:microtubule binding"/>
    <property type="evidence" value="ECO:0007669"/>
    <property type="project" value="InterPro"/>
</dbReference>
<comment type="caution">
    <text evidence="2">Lacks conserved residue(s) required for the propagation of feature annotation.</text>
</comment>
<keyword evidence="1" id="KW-0505">Motor protein</keyword>
<dbReference type="PROSITE" id="PS50067">
    <property type="entry name" value="KINESIN_MOTOR_2"/>
    <property type="match status" value="1"/>
</dbReference>
<feature type="compositionally biased region" description="Basic and acidic residues" evidence="4">
    <location>
        <begin position="230"/>
        <end position="239"/>
    </location>
</feature>
<organism evidence="6 7">
    <name type="scientific">Corchorus capsularis</name>
    <name type="common">Jute</name>
    <dbReference type="NCBI Taxonomy" id="210143"/>
    <lineage>
        <taxon>Eukaryota</taxon>
        <taxon>Viridiplantae</taxon>
        <taxon>Streptophyta</taxon>
        <taxon>Embryophyta</taxon>
        <taxon>Tracheophyta</taxon>
        <taxon>Spermatophyta</taxon>
        <taxon>Magnoliopsida</taxon>
        <taxon>eudicotyledons</taxon>
        <taxon>Gunneridae</taxon>
        <taxon>Pentapetalae</taxon>
        <taxon>rosids</taxon>
        <taxon>malvids</taxon>
        <taxon>Malvales</taxon>
        <taxon>Malvaceae</taxon>
        <taxon>Grewioideae</taxon>
        <taxon>Apeibeae</taxon>
        <taxon>Corchorus</taxon>
    </lineage>
</organism>
<feature type="compositionally biased region" description="Polar residues" evidence="4">
    <location>
        <begin position="344"/>
        <end position="356"/>
    </location>
</feature>
<reference evidence="6 7" key="1">
    <citation type="submission" date="2013-09" db="EMBL/GenBank/DDBJ databases">
        <title>Corchorus capsularis genome sequencing.</title>
        <authorList>
            <person name="Alam M."/>
            <person name="Haque M.S."/>
            <person name="Islam M.S."/>
            <person name="Emdad E.M."/>
            <person name="Islam M.M."/>
            <person name="Ahmed B."/>
            <person name="Halim A."/>
            <person name="Hossen Q.M.M."/>
            <person name="Hossain M.Z."/>
            <person name="Ahmed R."/>
            <person name="Khan M.M."/>
            <person name="Islam R."/>
            <person name="Rashid M.M."/>
            <person name="Khan S.A."/>
            <person name="Rahman M.S."/>
            <person name="Alam M."/>
        </authorList>
    </citation>
    <scope>NUCLEOTIDE SEQUENCE [LARGE SCALE GENOMIC DNA]</scope>
    <source>
        <strain evidence="7">cv. CVL-1</strain>
        <tissue evidence="6">Whole seedling</tissue>
    </source>
</reference>
<comment type="similarity">
    <text evidence="2">Belongs to the TRAFAC class myosin-kinesin ATPase superfamily. Kinesin family.</text>
</comment>
<accession>A0A1R3JA31</accession>
<dbReference type="GO" id="GO:0003777">
    <property type="term" value="F:microtubule motor activity"/>
    <property type="evidence" value="ECO:0007669"/>
    <property type="project" value="InterPro"/>
</dbReference>
<dbReference type="InterPro" id="IPR001752">
    <property type="entry name" value="Kinesin_motor_dom"/>
</dbReference>
<dbReference type="PANTHER" id="PTHR47968:SF15">
    <property type="entry name" value="KINESIN-LIKE PROTEIN KIN-12F"/>
    <property type="match status" value="1"/>
</dbReference>
<dbReference type="STRING" id="210143.A0A1R3JA31"/>
<dbReference type="GO" id="GO:0005524">
    <property type="term" value="F:ATP binding"/>
    <property type="evidence" value="ECO:0007669"/>
    <property type="project" value="InterPro"/>
</dbReference>
<feature type="compositionally biased region" description="Basic and acidic residues" evidence="4">
    <location>
        <begin position="256"/>
        <end position="275"/>
    </location>
</feature>
<dbReference type="SMART" id="SM00129">
    <property type="entry name" value="KISc"/>
    <property type="match status" value="1"/>
</dbReference>
<dbReference type="OMA" id="CAEKVEM"/>
<protein>
    <recommendedName>
        <fullName evidence="5">Kinesin motor domain-containing protein</fullName>
    </recommendedName>
</protein>
<dbReference type="SUPFAM" id="SSF52540">
    <property type="entry name" value="P-loop containing nucleoside triphosphate hydrolases"/>
    <property type="match status" value="1"/>
</dbReference>
<dbReference type="Gramene" id="OMO91708">
    <property type="protein sequence ID" value="OMO91708"/>
    <property type="gene ID" value="CCACVL1_07045"/>
</dbReference>
<comment type="caution">
    <text evidence="6">The sequence shown here is derived from an EMBL/GenBank/DDBJ whole genome shotgun (WGS) entry which is preliminary data.</text>
</comment>
<dbReference type="EMBL" id="AWWV01008291">
    <property type="protein sequence ID" value="OMO91708.1"/>
    <property type="molecule type" value="Genomic_DNA"/>
</dbReference>
<dbReference type="PRINTS" id="PR00380">
    <property type="entry name" value="KINESINHEAVY"/>
</dbReference>
<dbReference type="PANTHER" id="PTHR47968">
    <property type="entry name" value="CENTROMERE PROTEIN E"/>
    <property type="match status" value="1"/>
</dbReference>
<dbReference type="InterPro" id="IPR036961">
    <property type="entry name" value="Kinesin_motor_dom_sf"/>
</dbReference>
<dbReference type="AlphaFoldDB" id="A0A1R3JA31"/>
<dbReference type="GO" id="GO:0007018">
    <property type="term" value="P:microtubule-based movement"/>
    <property type="evidence" value="ECO:0007669"/>
    <property type="project" value="InterPro"/>
</dbReference>